<keyword evidence="2" id="KW-0812">Transmembrane</keyword>
<feature type="transmembrane region" description="Helical" evidence="2">
    <location>
        <begin position="50"/>
        <end position="67"/>
    </location>
</feature>
<proteinExistence type="predicted"/>
<evidence type="ECO:0000313" key="4">
    <source>
        <dbReference type="Proteomes" id="UP001296706"/>
    </source>
</evidence>
<accession>A0ABX1RIJ2</accession>
<sequence>MSGVHVQPQFGPPDAAPGVPRLIAAGLLVVSAALAVGGSFLALSVRRYEFSLSGPTVVVTTAWGVGIDPPPEAPTSVAAAAPLGIPLVVAAGAAVVAAILLLLSARRPGDHVPARMLGVVSAGLLGGSIWIIWIELTTQASNARAAAEGGIDSGFRPTVGYGPGAWLLLGAAMVALVAVPLLMVRPDDPPTGPPAGPHGPWPQFPPPSGDPRSGGPGPWWPPQQGDPPRQG</sequence>
<keyword evidence="2" id="KW-1133">Transmembrane helix</keyword>
<feature type="compositionally biased region" description="Pro residues" evidence="1">
    <location>
        <begin position="189"/>
        <end position="209"/>
    </location>
</feature>
<feature type="region of interest" description="Disordered" evidence="1">
    <location>
        <begin position="187"/>
        <end position="231"/>
    </location>
</feature>
<reference evidence="3 4" key="1">
    <citation type="submission" date="2020-04" db="EMBL/GenBank/DDBJ databases">
        <authorList>
            <person name="Klaysubun C."/>
            <person name="Duangmal K."/>
            <person name="Lipun K."/>
        </authorList>
    </citation>
    <scope>NUCLEOTIDE SEQUENCE [LARGE SCALE GENOMIC DNA]</scope>
    <source>
        <strain evidence="3 4">JCM 11839</strain>
    </source>
</reference>
<dbReference type="RefSeq" id="WP_169397707.1">
    <property type="nucleotide sequence ID" value="NZ_BAAAJH010000008.1"/>
</dbReference>
<feature type="transmembrane region" description="Helical" evidence="2">
    <location>
        <begin position="165"/>
        <end position="184"/>
    </location>
</feature>
<evidence type="ECO:0000313" key="3">
    <source>
        <dbReference type="EMBL" id="NMH79641.1"/>
    </source>
</evidence>
<evidence type="ECO:0008006" key="5">
    <source>
        <dbReference type="Google" id="ProtNLM"/>
    </source>
</evidence>
<feature type="transmembrane region" description="Helical" evidence="2">
    <location>
        <begin position="22"/>
        <end position="43"/>
    </location>
</feature>
<feature type="compositionally biased region" description="Pro residues" evidence="1">
    <location>
        <begin position="218"/>
        <end position="231"/>
    </location>
</feature>
<feature type="transmembrane region" description="Helical" evidence="2">
    <location>
        <begin position="116"/>
        <end position="134"/>
    </location>
</feature>
<evidence type="ECO:0000256" key="2">
    <source>
        <dbReference type="SAM" id="Phobius"/>
    </source>
</evidence>
<organism evidence="3 4">
    <name type="scientific">Pseudonocardia xinjiangensis</name>
    <dbReference type="NCBI Taxonomy" id="75289"/>
    <lineage>
        <taxon>Bacteria</taxon>
        <taxon>Bacillati</taxon>
        <taxon>Actinomycetota</taxon>
        <taxon>Actinomycetes</taxon>
        <taxon>Pseudonocardiales</taxon>
        <taxon>Pseudonocardiaceae</taxon>
        <taxon>Pseudonocardia</taxon>
    </lineage>
</organism>
<name>A0ABX1RIJ2_9PSEU</name>
<protein>
    <recommendedName>
        <fullName evidence="5">Membrane protein (TIGR02234 family)</fullName>
    </recommendedName>
</protein>
<evidence type="ECO:0000256" key="1">
    <source>
        <dbReference type="SAM" id="MobiDB-lite"/>
    </source>
</evidence>
<feature type="transmembrane region" description="Helical" evidence="2">
    <location>
        <begin position="79"/>
        <end position="104"/>
    </location>
</feature>
<dbReference type="Proteomes" id="UP001296706">
    <property type="component" value="Unassembled WGS sequence"/>
</dbReference>
<keyword evidence="4" id="KW-1185">Reference proteome</keyword>
<dbReference type="EMBL" id="JAAXKY010000074">
    <property type="protein sequence ID" value="NMH79641.1"/>
    <property type="molecule type" value="Genomic_DNA"/>
</dbReference>
<gene>
    <name evidence="3" type="ORF">HF577_21415</name>
</gene>
<keyword evidence="2" id="KW-0472">Membrane</keyword>
<comment type="caution">
    <text evidence="3">The sequence shown here is derived from an EMBL/GenBank/DDBJ whole genome shotgun (WGS) entry which is preliminary data.</text>
</comment>